<comment type="caution">
    <text evidence="3">The sequence shown here is derived from an EMBL/GenBank/DDBJ whole genome shotgun (WGS) entry which is preliminary data.</text>
</comment>
<dbReference type="CDD" id="cd07814">
    <property type="entry name" value="SRPBCC_CalC_Aha1-like"/>
    <property type="match status" value="1"/>
</dbReference>
<name>A0ABM8WDT6_9BURK</name>
<evidence type="ECO:0000256" key="1">
    <source>
        <dbReference type="ARBA" id="ARBA00006817"/>
    </source>
</evidence>
<dbReference type="Gene3D" id="3.30.530.20">
    <property type="match status" value="1"/>
</dbReference>
<sequence length="150" mass="16635">MTDQHNLPAAHVEQAFPVSSERLFDAWLDPAMLGRWMFGPAVREERIVHLNRDAWVGGRFSFLVERGGERIEHVGEYLRLDRPMALTFTWAIGGEPGDSRVNVTIEAAPDGCALALTHTLPAGAEGQVEQVEAAWYKMLGVLDQALREPA</sequence>
<protein>
    <recommendedName>
        <fullName evidence="2">Activator of Hsp90 ATPase homologue 1/2-like C-terminal domain-containing protein</fullName>
    </recommendedName>
</protein>
<evidence type="ECO:0000259" key="2">
    <source>
        <dbReference type="Pfam" id="PF08327"/>
    </source>
</evidence>
<reference evidence="3 4" key="1">
    <citation type="submission" date="2021-08" db="EMBL/GenBank/DDBJ databases">
        <authorList>
            <person name="Peeters C."/>
        </authorList>
    </citation>
    <scope>NUCLEOTIDE SEQUENCE [LARGE SCALE GENOMIC DNA]</scope>
    <source>
        <strain evidence="3 4">LMG 21510</strain>
    </source>
</reference>
<dbReference type="InterPro" id="IPR023393">
    <property type="entry name" value="START-like_dom_sf"/>
</dbReference>
<dbReference type="EMBL" id="CAJZAH010000001">
    <property type="protein sequence ID" value="CAG9165438.1"/>
    <property type="molecule type" value="Genomic_DNA"/>
</dbReference>
<accession>A0ABM8WDT6</accession>
<dbReference type="RefSeq" id="WP_224038972.1">
    <property type="nucleotide sequence ID" value="NZ_CAJZAH010000001.1"/>
</dbReference>
<evidence type="ECO:0000313" key="4">
    <source>
        <dbReference type="Proteomes" id="UP000721236"/>
    </source>
</evidence>
<dbReference type="InterPro" id="IPR013538">
    <property type="entry name" value="ASHA1/2-like_C"/>
</dbReference>
<dbReference type="SUPFAM" id="SSF55961">
    <property type="entry name" value="Bet v1-like"/>
    <property type="match status" value="1"/>
</dbReference>
<proteinExistence type="inferred from homology"/>
<feature type="domain" description="Activator of Hsp90 ATPase homologue 1/2-like C-terminal" evidence="2">
    <location>
        <begin position="18"/>
        <end position="146"/>
    </location>
</feature>
<keyword evidence="4" id="KW-1185">Reference proteome</keyword>
<dbReference type="Proteomes" id="UP000721236">
    <property type="component" value="Unassembled WGS sequence"/>
</dbReference>
<organism evidence="3 4">
    <name type="scientific">Cupriavidus respiraculi</name>
    <dbReference type="NCBI Taxonomy" id="195930"/>
    <lineage>
        <taxon>Bacteria</taxon>
        <taxon>Pseudomonadati</taxon>
        <taxon>Pseudomonadota</taxon>
        <taxon>Betaproteobacteria</taxon>
        <taxon>Burkholderiales</taxon>
        <taxon>Burkholderiaceae</taxon>
        <taxon>Cupriavidus</taxon>
    </lineage>
</organism>
<comment type="similarity">
    <text evidence="1">Belongs to the AHA1 family.</text>
</comment>
<gene>
    <name evidence="3" type="ORF">LMG21510_00089</name>
</gene>
<evidence type="ECO:0000313" key="3">
    <source>
        <dbReference type="EMBL" id="CAG9165438.1"/>
    </source>
</evidence>
<dbReference type="Pfam" id="PF08327">
    <property type="entry name" value="AHSA1"/>
    <property type="match status" value="1"/>
</dbReference>